<dbReference type="EMBL" id="PYLS01000006">
    <property type="protein sequence ID" value="PST82043.1"/>
    <property type="molecule type" value="Genomic_DNA"/>
</dbReference>
<dbReference type="AlphaFoldDB" id="A0A2T3HI15"/>
<dbReference type="Proteomes" id="UP000240912">
    <property type="component" value="Unassembled WGS sequence"/>
</dbReference>
<protein>
    <recommendedName>
        <fullName evidence="2">DUF3823 domain-containing protein</fullName>
    </recommendedName>
</protein>
<dbReference type="OrthoDB" id="642123at2"/>
<keyword evidence="4" id="KW-1185">Reference proteome</keyword>
<dbReference type="Pfam" id="PF12866">
    <property type="entry name" value="DUF3823"/>
    <property type="match status" value="1"/>
</dbReference>
<accession>A0A2T3HI15</accession>
<comment type="caution">
    <text evidence="3">The sequence shown here is derived from an EMBL/GenBank/DDBJ whole genome shotgun (WGS) entry which is preliminary data.</text>
</comment>
<evidence type="ECO:0000313" key="4">
    <source>
        <dbReference type="Proteomes" id="UP000240912"/>
    </source>
</evidence>
<feature type="chain" id="PRO_5015721828" description="DUF3823 domain-containing protein" evidence="1">
    <location>
        <begin position="17"/>
        <end position="229"/>
    </location>
</feature>
<proteinExistence type="predicted"/>
<evidence type="ECO:0000313" key="3">
    <source>
        <dbReference type="EMBL" id="PST82043.1"/>
    </source>
</evidence>
<evidence type="ECO:0000259" key="2">
    <source>
        <dbReference type="Pfam" id="PF12866"/>
    </source>
</evidence>
<sequence>MKKILTSLSFVLLALAACEKDNYESPNAGLSGAIIDATTGNKVPQQSNVGGGYLQLFQTDYPKPSAIQSALHPDGSYTRDFIFDGNYKVVPTGPFIYQDTLQVAISGNTRLDIKVIPYLNVSCELVTKTSNSITVRVRVTQPPQSTQQIAQVLAVAAPFSSVDANTYMGTRGLTNTSAVANSQVVATTYEYTLSQLKPNTLYYVRGGSRTNNTGNFYNYSPMLQVTTNP</sequence>
<organism evidence="3 4">
    <name type="scientific">Pedobacter yulinensis</name>
    <dbReference type="NCBI Taxonomy" id="2126353"/>
    <lineage>
        <taxon>Bacteria</taxon>
        <taxon>Pseudomonadati</taxon>
        <taxon>Bacteroidota</taxon>
        <taxon>Sphingobacteriia</taxon>
        <taxon>Sphingobacteriales</taxon>
        <taxon>Sphingobacteriaceae</taxon>
        <taxon>Pedobacter</taxon>
    </lineage>
</organism>
<feature type="domain" description="DUF3823" evidence="2">
    <location>
        <begin position="29"/>
        <end position="116"/>
    </location>
</feature>
<feature type="signal peptide" evidence="1">
    <location>
        <begin position="1"/>
        <end position="16"/>
    </location>
</feature>
<evidence type="ECO:0000256" key="1">
    <source>
        <dbReference type="SAM" id="SignalP"/>
    </source>
</evidence>
<dbReference type="RefSeq" id="WP_107216165.1">
    <property type="nucleotide sequence ID" value="NZ_KZ686270.1"/>
</dbReference>
<dbReference type="PROSITE" id="PS51257">
    <property type="entry name" value="PROKAR_LIPOPROTEIN"/>
    <property type="match status" value="1"/>
</dbReference>
<keyword evidence="1" id="KW-0732">Signal</keyword>
<dbReference type="InterPro" id="IPR024278">
    <property type="entry name" value="DUF3823_N"/>
</dbReference>
<dbReference type="Gene3D" id="2.60.40.1120">
    <property type="entry name" value="Carboxypeptidase-like, regulatory domain"/>
    <property type="match status" value="1"/>
</dbReference>
<reference evidence="3 4" key="1">
    <citation type="submission" date="2018-03" db="EMBL/GenBank/DDBJ databases">
        <authorList>
            <person name="Keele B.F."/>
        </authorList>
    </citation>
    <scope>NUCLEOTIDE SEQUENCE [LARGE SCALE GENOMIC DNA]</scope>
    <source>
        <strain evidence="3 4">YL28-9</strain>
    </source>
</reference>
<gene>
    <name evidence="3" type="ORF">C7T94_14600</name>
</gene>
<name>A0A2T3HI15_9SPHI</name>